<reference evidence="1 2" key="1">
    <citation type="submission" date="2020-08" db="EMBL/GenBank/DDBJ databases">
        <title>Genomic Encyclopedia of Type Strains, Phase IV (KMG-IV): sequencing the most valuable type-strain genomes for metagenomic binning, comparative biology and taxonomic classification.</title>
        <authorList>
            <person name="Goeker M."/>
        </authorList>
    </citation>
    <scope>NUCLEOTIDE SEQUENCE [LARGE SCALE GENOMIC DNA]</scope>
    <source>
        <strain evidence="1 2">DSM 102235</strain>
    </source>
</reference>
<keyword evidence="2" id="KW-1185">Reference proteome</keyword>
<dbReference type="EMBL" id="JACIEJ010000006">
    <property type="protein sequence ID" value="MBB3986234.1"/>
    <property type="molecule type" value="Genomic_DNA"/>
</dbReference>
<dbReference type="AlphaFoldDB" id="A0A7W6DVV6"/>
<protein>
    <submittedName>
        <fullName evidence="1">Uncharacterized protein</fullName>
    </submittedName>
</protein>
<dbReference type="RefSeq" id="WP_183966468.1">
    <property type="nucleotide sequence ID" value="NZ_BAABBZ010000005.1"/>
</dbReference>
<proteinExistence type="predicted"/>
<organism evidence="1 2">
    <name type="scientific">Sagittula marina</name>
    <dbReference type="NCBI Taxonomy" id="943940"/>
    <lineage>
        <taxon>Bacteria</taxon>
        <taxon>Pseudomonadati</taxon>
        <taxon>Pseudomonadota</taxon>
        <taxon>Alphaproteobacteria</taxon>
        <taxon>Rhodobacterales</taxon>
        <taxon>Roseobacteraceae</taxon>
        <taxon>Sagittula</taxon>
    </lineage>
</organism>
<accession>A0A7W6DVV6</accession>
<sequence length="95" mass="10481">MAQTKRDHRKLVDAIIAGVPAEQVKDRIIELDQQSQRLERRLSASPAPDSILTHPSMAVTYREHVAALISGLGNRSEMGAAKDALRTLVDRDLLP</sequence>
<evidence type="ECO:0000313" key="2">
    <source>
        <dbReference type="Proteomes" id="UP000541426"/>
    </source>
</evidence>
<name>A0A7W6DVV6_9RHOB</name>
<dbReference type="Proteomes" id="UP000541426">
    <property type="component" value="Unassembled WGS sequence"/>
</dbReference>
<evidence type="ECO:0000313" key="1">
    <source>
        <dbReference type="EMBL" id="MBB3986234.1"/>
    </source>
</evidence>
<comment type="caution">
    <text evidence="1">The sequence shown here is derived from an EMBL/GenBank/DDBJ whole genome shotgun (WGS) entry which is preliminary data.</text>
</comment>
<gene>
    <name evidence="1" type="ORF">GGQ68_002573</name>
</gene>